<reference evidence="7" key="1">
    <citation type="submission" date="2025-08" db="UniProtKB">
        <authorList>
            <consortium name="RefSeq"/>
        </authorList>
    </citation>
    <scope>IDENTIFICATION</scope>
    <source>
        <tissue evidence="7">Entire body</tissue>
    </source>
</reference>
<dbReference type="AlphaFoldDB" id="A0A1W4WYF1"/>
<sequence>MTPPNVYIDAYKAEYVQVIHTSSKGLFTALGHADYYPNTAEQPGCEGDVECSHLRSAQYYAESVRNGGFYAIRCDCRESYSSGLCDNNPLSYLGGEILDTRANGSYFLDTYKRPPFSKD</sequence>
<dbReference type="Proteomes" id="UP000192223">
    <property type="component" value="Unplaced"/>
</dbReference>
<evidence type="ECO:0000256" key="1">
    <source>
        <dbReference type="ARBA" id="ARBA00004613"/>
    </source>
</evidence>
<evidence type="ECO:0000259" key="5">
    <source>
        <dbReference type="Pfam" id="PF00151"/>
    </source>
</evidence>
<proteinExistence type="inferred from homology"/>
<dbReference type="GO" id="GO:0016298">
    <property type="term" value="F:lipase activity"/>
    <property type="evidence" value="ECO:0007669"/>
    <property type="project" value="InterPro"/>
</dbReference>
<dbReference type="GeneID" id="108739466"/>
<dbReference type="PANTHER" id="PTHR11610">
    <property type="entry name" value="LIPASE"/>
    <property type="match status" value="1"/>
</dbReference>
<dbReference type="PANTHER" id="PTHR11610:SF173">
    <property type="entry name" value="LIPASE DOMAIN-CONTAINING PROTEIN-RELATED"/>
    <property type="match status" value="1"/>
</dbReference>
<evidence type="ECO:0000313" key="6">
    <source>
        <dbReference type="Proteomes" id="UP000192223"/>
    </source>
</evidence>
<dbReference type="RefSeq" id="XP_018328874.1">
    <property type="nucleotide sequence ID" value="XM_018473372.1"/>
</dbReference>
<dbReference type="OrthoDB" id="199913at2759"/>
<gene>
    <name evidence="7" type="primary">LOC108739466</name>
</gene>
<keyword evidence="3" id="KW-0964">Secreted</keyword>
<dbReference type="InParanoid" id="A0A1W4WYF1"/>
<dbReference type="KEGG" id="apln:108739466"/>
<dbReference type="GO" id="GO:0005615">
    <property type="term" value="C:extracellular space"/>
    <property type="evidence" value="ECO:0007669"/>
    <property type="project" value="TreeGrafter"/>
</dbReference>
<dbReference type="InterPro" id="IPR000734">
    <property type="entry name" value="TAG_lipase"/>
</dbReference>
<keyword evidence="6" id="KW-1185">Reference proteome</keyword>
<evidence type="ECO:0000256" key="4">
    <source>
        <dbReference type="RuleBase" id="RU004262"/>
    </source>
</evidence>
<dbReference type="Gene3D" id="3.40.50.1820">
    <property type="entry name" value="alpha/beta hydrolase"/>
    <property type="match status" value="1"/>
</dbReference>
<comment type="similarity">
    <text evidence="2 4">Belongs to the AB hydrolase superfamily. Lipase family.</text>
</comment>
<dbReference type="InterPro" id="IPR029058">
    <property type="entry name" value="AB_hydrolase_fold"/>
</dbReference>
<organism evidence="6 7">
    <name type="scientific">Agrilus planipennis</name>
    <name type="common">Emerald ash borer</name>
    <name type="synonym">Agrilus marcopoli</name>
    <dbReference type="NCBI Taxonomy" id="224129"/>
    <lineage>
        <taxon>Eukaryota</taxon>
        <taxon>Metazoa</taxon>
        <taxon>Ecdysozoa</taxon>
        <taxon>Arthropoda</taxon>
        <taxon>Hexapoda</taxon>
        <taxon>Insecta</taxon>
        <taxon>Pterygota</taxon>
        <taxon>Neoptera</taxon>
        <taxon>Endopterygota</taxon>
        <taxon>Coleoptera</taxon>
        <taxon>Polyphaga</taxon>
        <taxon>Elateriformia</taxon>
        <taxon>Buprestoidea</taxon>
        <taxon>Buprestidae</taxon>
        <taxon>Agrilinae</taxon>
        <taxon>Agrilus</taxon>
    </lineage>
</organism>
<evidence type="ECO:0000256" key="2">
    <source>
        <dbReference type="ARBA" id="ARBA00010701"/>
    </source>
</evidence>
<feature type="domain" description="Lipase" evidence="5">
    <location>
        <begin position="2"/>
        <end position="116"/>
    </location>
</feature>
<accession>A0A1W4WYF1</accession>
<dbReference type="GO" id="GO:0016042">
    <property type="term" value="P:lipid catabolic process"/>
    <property type="evidence" value="ECO:0007669"/>
    <property type="project" value="TreeGrafter"/>
</dbReference>
<dbReference type="SUPFAM" id="SSF53474">
    <property type="entry name" value="alpha/beta-Hydrolases"/>
    <property type="match status" value="1"/>
</dbReference>
<evidence type="ECO:0000313" key="7">
    <source>
        <dbReference type="RefSeq" id="XP_018328874.1"/>
    </source>
</evidence>
<evidence type="ECO:0000256" key="3">
    <source>
        <dbReference type="ARBA" id="ARBA00022525"/>
    </source>
</evidence>
<name>A0A1W4WYF1_AGRPL</name>
<comment type="subcellular location">
    <subcellularLocation>
        <location evidence="1">Secreted</location>
    </subcellularLocation>
</comment>
<protein>
    <submittedName>
        <fullName evidence="7">Pancreatic lipase-related protein 3-like</fullName>
    </submittedName>
</protein>
<dbReference type="GO" id="GO:0017171">
    <property type="term" value="F:serine hydrolase activity"/>
    <property type="evidence" value="ECO:0007669"/>
    <property type="project" value="TreeGrafter"/>
</dbReference>
<dbReference type="InterPro" id="IPR013818">
    <property type="entry name" value="Lipase"/>
</dbReference>
<dbReference type="Pfam" id="PF00151">
    <property type="entry name" value="Lipase"/>
    <property type="match status" value="1"/>
</dbReference>